<dbReference type="AlphaFoldDB" id="A0A4R4E900"/>
<dbReference type="PANTHER" id="PTHR10509:SF14">
    <property type="entry name" value="CAFFEOYL-COA O-METHYLTRANSFERASE 3-RELATED"/>
    <property type="match status" value="1"/>
</dbReference>
<dbReference type="InterPro" id="IPR050362">
    <property type="entry name" value="Cation-dep_OMT"/>
</dbReference>
<evidence type="ECO:0000256" key="1">
    <source>
        <dbReference type="ARBA" id="ARBA00022603"/>
    </source>
</evidence>
<evidence type="ECO:0000313" key="4">
    <source>
        <dbReference type="EMBL" id="TCZ74255.1"/>
    </source>
</evidence>
<evidence type="ECO:0000256" key="3">
    <source>
        <dbReference type="ARBA" id="ARBA00022691"/>
    </source>
</evidence>
<dbReference type="InterPro" id="IPR029063">
    <property type="entry name" value="SAM-dependent_MTases_sf"/>
</dbReference>
<accession>A0A4R4E900</accession>
<gene>
    <name evidence="4" type="ORF">E0485_19935</name>
</gene>
<dbReference type="InterPro" id="IPR002935">
    <property type="entry name" value="SAM_O-MeTrfase"/>
</dbReference>
<sequence length="231" mass="25426">MQDKLDANASPSTEPVTAESYLAALYEPDKELLRIQAALEERKLPQISVDPAYGRLLTLLINISGAHTALEIGALGGYSGICIARGLKANNCKWESAESRLVSLEIRQEFADLALSNITAAGYGDIAEFRVGAALDSLEQLEREGKTFDFFFIDADKVNYPNYLEWAIKLANSGAIIVADNLLMRGRTIDPNVQKHSVQVMRDFNRMFAADPRLESTMLPSFDGLAIARVK</sequence>
<protein>
    <submittedName>
        <fullName evidence="4">O-methyltransferase</fullName>
    </submittedName>
</protein>
<dbReference type="GO" id="GO:0032259">
    <property type="term" value="P:methylation"/>
    <property type="evidence" value="ECO:0007669"/>
    <property type="project" value="UniProtKB-KW"/>
</dbReference>
<keyword evidence="3" id="KW-0949">S-adenosyl-L-methionine</keyword>
<proteinExistence type="predicted"/>
<dbReference type="SUPFAM" id="SSF53335">
    <property type="entry name" value="S-adenosyl-L-methionine-dependent methyltransferases"/>
    <property type="match status" value="1"/>
</dbReference>
<dbReference type="EMBL" id="SKFG01000027">
    <property type="protein sequence ID" value="TCZ74255.1"/>
    <property type="molecule type" value="Genomic_DNA"/>
</dbReference>
<evidence type="ECO:0000256" key="2">
    <source>
        <dbReference type="ARBA" id="ARBA00022679"/>
    </source>
</evidence>
<dbReference type="PROSITE" id="PS51682">
    <property type="entry name" value="SAM_OMT_I"/>
    <property type="match status" value="1"/>
</dbReference>
<dbReference type="GO" id="GO:0008171">
    <property type="term" value="F:O-methyltransferase activity"/>
    <property type="evidence" value="ECO:0007669"/>
    <property type="project" value="InterPro"/>
</dbReference>
<reference evidence="4 5" key="1">
    <citation type="submission" date="2019-03" db="EMBL/GenBank/DDBJ databases">
        <authorList>
            <person name="Kim M.K.M."/>
        </authorList>
    </citation>
    <scope>NUCLEOTIDE SEQUENCE [LARGE SCALE GENOMIC DNA]</scope>
    <source>
        <strain evidence="4 5">18JY21-1</strain>
    </source>
</reference>
<keyword evidence="5" id="KW-1185">Reference proteome</keyword>
<keyword evidence="1 4" id="KW-0489">Methyltransferase</keyword>
<name>A0A4R4E900_9BACL</name>
<dbReference type="PANTHER" id="PTHR10509">
    <property type="entry name" value="O-METHYLTRANSFERASE-RELATED"/>
    <property type="match status" value="1"/>
</dbReference>
<organism evidence="4 5">
    <name type="scientific">Paenibacillus albiflavus</name>
    <dbReference type="NCBI Taxonomy" id="2545760"/>
    <lineage>
        <taxon>Bacteria</taxon>
        <taxon>Bacillati</taxon>
        <taxon>Bacillota</taxon>
        <taxon>Bacilli</taxon>
        <taxon>Bacillales</taxon>
        <taxon>Paenibacillaceae</taxon>
        <taxon>Paenibacillus</taxon>
    </lineage>
</organism>
<dbReference type="Pfam" id="PF01596">
    <property type="entry name" value="Methyltransf_3"/>
    <property type="match status" value="1"/>
</dbReference>
<dbReference type="GO" id="GO:0008757">
    <property type="term" value="F:S-adenosylmethionine-dependent methyltransferase activity"/>
    <property type="evidence" value="ECO:0007669"/>
    <property type="project" value="TreeGrafter"/>
</dbReference>
<comment type="caution">
    <text evidence="4">The sequence shown here is derived from an EMBL/GenBank/DDBJ whole genome shotgun (WGS) entry which is preliminary data.</text>
</comment>
<dbReference type="OrthoDB" id="9799672at2"/>
<dbReference type="RefSeq" id="WP_132419824.1">
    <property type="nucleotide sequence ID" value="NZ_SKFG01000027.1"/>
</dbReference>
<evidence type="ECO:0000313" key="5">
    <source>
        <dbReference type="Proteomes" id="UP000295418"/>
    </source>
</evidence>
<dbReference type="Gene3D" id="3.40.50.150">
    <property type="entry name" value="Vaccinia Virus protein VP39"/>
    <property type="match status" value="1"/>
</dbReference>
<dbReference type="Proteomes" id="UP000295418">
    <property type="component" value="Unassembled WGS sequence"/>
</dbReference>
<keyword evidence="2 4" id="KW-0808">Transferase</keyword>